<dbReference type="Gene3D" id="3.30.70.2330">
    <property type="match status" value="1"/>
</dbReference>
<name>A0A6A0AH27_HAELA</name>
<protein>
    <submittedName>
        <fullName evidence="2">Fanconi-associated nuclease</fullName>
    </submittedName>
</protein>
<evidence type="ECO:0000313" key="2">
    <source>
        <dbReference type="EMBL" id="GFH32046.1"/>
    </source>
</evidence>
<evidence type="ECO:0000313" key="3">
    <source>
        <dbReference type="Proteomes" id="UP000485058"/>
    </source>
</evidence>
<organism evidence="2 3">
    <name type="scientific">Haematococcus lacustris</name>
    <name type="common">Green alga</name>
    <name type="synonym">Haematococcus pluvialis</name>
    <dbReference type="NCBI Taxonomy" id="44745"/>
    <lineage>
        <taxon>Eukaryota</taxon>
        <taxon>Viridiplantae</taxon>
        <taxon>Chlorophyta</taxon>
        <taxon>core chlorophytes</taxon>
        <taxon>Chlorophyceae</taxon>
        <taxon>CS clade</taxon>
        <taxon>Chlamydomonadales</taxon>
        <taxon>Haematococcaceae</taxon>
        <taxon>Haematococcus</taxon>
    </lineage>
</organism>
<gene>
    <name evidence="2" type="ORF">HaLaN_31198</name>
</gene>
<proteinExistence type="predicted"/>
<comment type="caution">
    <text evidence="2">The sequence shown here is derived from an EMBL/GenBank/DDBJ whole genome shotgun (WGS) entry which is preliminary data.</text>
</comment>
<feature type="region of interest" description="Disordered" evidence="1">
    <location>
        <begin position="1"/>
        <end position="73"/>
    </location>
</feature>
<dbReference type="AlphaFoldDB" id="A0A6A0AH27"/>
<accession>A0A6A0AH27</accession>
<evidence type="ECO:0000256" key="1">
    <source>
        <dbReference type="SAM" id="MobiDB-lite"/>
    </source>
</evidence>
<dbReference type="Proteomes" id="UP000485058">
    <property type="component" value="Unassembled WGS sequence"/>
</dbReference>
<dbReference type="EMBL" id="BLLF01006191">
    <property type="protein sequence ID" value="GFH32046.1"/>
    <property type="molecule type" value="Genomic_DNA"/>
</dbReference>
<keyword evidence="3" id="KW-1185">Reference proteome</keyword>
<feature type="non-terminal residue" evidence="2">
    <location>
        <position position="265"/>
    </location>
</feature>
<sequence>MFLASFEVNRAGSGSGRPPTAPQSGSKTPGKGKGAAPAQLPWDWASNKPAVVKPAAPVPHAARPDSQPTAGPCPLALRLQQEGWTQVVTVPAGLAGTRHRDPGARAALTAALAAAAREELVVELRREPGNPADGNAIQVVWVPGGVGVRQEALGQQARQHQHQHLELGRQVQGEQQQGLHLHLLPAPELSASSREEVQARLQALGKAAEAQAEGGNRRIVRLGRPPRRWKKPSWAAAVMADPPEVVIQARPLAIVVGELALEASE</sequence>
<feature type="compositionally biased region" description="Low complexity" evidence="1">
    <location>
        <begin position="49"/>
        <end position="61"/>
    </location>
</feature>
<reference evidence="2 3" key="1">
    <citation type="submission" date="2020-02" db="EMBL/GenBank/DDBJ databases">
        <title>Draft genome sequence of Haematococcus lacustris strain NIES-144.</title>
        <authorList>
            <person name="Morimoto D."/>
            <person name="Nakagawa S."/>
            <person name="Yoshida T."/>
            <person name="Sawayama S."/>
        </authorList>
    </citation>
    <scope>NUCLEOTIDE SEQUENCE [LARGE SCALE GENOMIC DNA]</scope>
    <source>
        <strain evidence="2 3">NIES-144</strain>
    </source>
</reference>